<feature type="chain" id="PRO_5038726308" description="Secreted protein" evidence="1">
    <location>
        <begin position="24"/>
        <end position="255"/>
    </location>
</feature>
<evidence type="ECO:0008006" key="4">
    <source>
        <dbReference type="Google" id="ProtNLM"/>
    </source>
</evidence>
<dbReference type="GeneID" id="33067143"/>
<sequence length="255" mass="27051">MKSLLTRVVLPSFLVVGAIGGSAAHIAVTVSGADRTVPTTVWADAPSEPADDPAAEAWRGRASTPLGEKLLPVPDGFQLGPDLGEHGNDAELGPRAAAAVLRETGDHLSGPQRAAFDKMVDGLGVQAVAMRSYATEYAPRGGVYEEDTVVAIRITRLQDGAKASRLHTYQVTGLGWQGYEEGPDVKGHKDASCHMAPEDEDDRHMDQGLTEMVCLGRKGDLLVTVNAQGAGPFGWLAADMVREQFDRIDSPGKKI</sequence>
<keyword evidence="1" id="KW-0732">Signal</keyword>
<proteinExistence type="predicted"/>
<name>A0A1D8G2L1_9ACTN</name>
<feature type="signal peptide" evidence="1">
    <location>
        <begin position="1"/>
        <end position="23"/>
    </location>
</feature>
<keyword evidence="3" id="KW-1185">Reference proteome</keyword>
<dbReference type="STRING" id="285473.A4G23_02523"/>
<evidence type="ECO:0000256" key="1">
    <source>
        <dbReference type="SAM" id="SignalP"/>
    </source>
</evidence>
<organism evidence="2 3">
    <name type="scientific">Streptomyces rubrolavendulae</name>
    <dbReference type="NCBI Taxonomy" id="285473"/>
    <lineage>
        <taxon>Bacteria</taxon>
        <taxon>Bacillati</taxon>
        <taxon>Actinomycetota</taxon>
        <taxon>Actinomycetes</taxon>
        <taxon>Kitasatosporales</taxon>
        <taxon>Streptomycetaceae</taxon>
        <taxon>Streptomyces</taxon>
    </lineage>
</organism>
<dbReference type="EMBL" id="CP017316">
    <property type="protein sequence ID" value="AOT59680.1"/>
    <property type="molecule type" value="Genomic_DNA"/>
</dbReference>
<dbReference type="PATRIC" id="fig|285473.5.peg.2644"/>
<accession>A0A1D8G2L1</accession>
<dbReference type="RefSeq" id="WP_069976996.1">
    <property type="nucleotide sequence ID" value="NZ_CP017316.1"/>
</dbReference>
<dbReference type="KEGG" id="srn:A4G23_02523"/>
<protein>
    <recommendedName>
        <fullName evidence="4">Secreted protein</fullName>
    </recommendedName>
</protein>
<dbReference type="AlphaFoldDB" id="A0A1D8G2L1"/>
<dbReference type="Proteomes" id="UP000095349">
    <property type="component" value="Chromosome"/>
</dbReference>
<gene>
    <name evidence="2" type="ORF">A4G23_02523</name>
</gene>
<reference evidence="2 3" key="1">
    <citation type="submission" date="2016-09" db="EMBL/GenBank/DDBJ databases">
        <title>Streptomyces rubrolavendulae MJM4426 Genome sequencing and assembly.</title>
        <authorList>
            <person name="Kim J.-G."/>
        </authorList>
    </citation>
    <scope>NUCLEOTIDE SEQUENCE [LARGE SCALE GENOMIC DNA]</scope>
    <source>
        <strain evidence="2 3">MJM4426</strain>
    </source>
</reference>
<dbReference type="OrthoDB" id="3853749at2"/>
<evidence type="ECO:0000313" key="3">
    <source>
        <dbReference type="Proteomes" id="UP000095349"/>
    </source>
</evidence>
<evidence type="ECO:0000313" key="2">
    <source>
        <dbReference type="EMBL" id="AOT59680.1"/>
    </source>
</evidence>